<dbReference type="InterPro" id="IPR051791">
    <property type="entry name" value="Pra-immunoreactive"/>
</dbReference>
<evidence type="ECO:0000256" key="5">
    <source>
        <dbReference type="ARBA" id="ARBA00023136"/>
    </source>
</evidence>
<keyword evidence="2" id="KW-1003">Cell membrane</keyword>
<evidence type="ECO:0000256" key="4">
    <source>
        <dbReference type="ARBA" id="ARBA00022989"/>
    </source>
</evidence>
<feature type="compositionally biased region" description="Low complexity" evidence="6">
    <location>
        <begin position="1"/>
        <end position="17"/>
    </location>
</feature>
<comment type="caution">
    <text evidence="9">The sequence shown here is derived from an EMBL/GenBank/DDBJ whole genome shotgun (WGS) entry which is preliminary data.</text>
</comment>
<dbReference type="EMBL" id="JAGIQL010000376">
    <property type="protein sequence ID" value="MBP0462259.1"/>
    <property type="molecule type" value="Genomic_DNA"/>
</dbReference>
<comment type="subcellular location">
    <subcellularLocation>
        <location evidence="1">Cell membrane</location>
        <topology evidence="1">Multi-pass membrane protein</topology>
    </subcellularLocation>
</comment>
<feature type="domain" description="RDD" evidence="8">
    <location>
        <begin position="43"/>
        <end position="192"/>
    </location>
</feature>
<dbReference type="PANTHER" id="PTHR36115">
    <property type="entry name" value="PROLINE-RICH ANTIGEN HOMOLOG-RELATED"/>
    <property type="match status" value="1"/>
</dbReference>
<evidence type="ECO:0000256" key="6">
    <source>
        <dbReference type="SAM" id="MobiDB-lite"/>
    </source>
</evidence>
<dbReference type="GO" id="GO:0005886">
    <property type="term" value="C:plasma membrane"/>
    <property type="evidence" value="ECO:0007669"/>
    <property type="project" value="UniProtKB-SubCell"/>
</dbReference>
<dbReference type="PANTHER" id="PTHR36115:SF4">
    <property type="entry name" value="MEMBRANE PROTEIN"/>
    <property type="match status" value="1"/>
</dbReference>
<accession>A0A940MJD1</accession>
<evidence type="ECO:0000256" key="7">
    <source>
        <dbReference type="SAM" id="Phobius"/>
    </source>
</evidence>
<reference evidence="9" key="1">
    <citation type="submission" date="2021-03" db="EMBL/GenBank/DDBJ databases">
        <title>Whole genome sequence of Streptomyces bomunensis MMS17-BM035.</title>
        <authorList>
            <person name="Lee J.H."/>
        </authorList>
    </citation>
    <scope>NUCLEOTIDE SEQUENCE</scope>
    <source>
        <strain evidence="9">MMS17-BM035</strain>
    </source>
</reference>
<dbReference type="RefSeq" id="WP_209346242.1">
    <property type="nucleotide sequence ID" value="NZ_JAGIQL010000376.1"/>
</dbReference>
<keyword evidence="10" id="KW-1185">Reference proteome</keyword>
<sequence length="201" mass="21076">QAGPAAGSPGAPAGGEPPVVPWKPPTEDPFQAAARAQASARPAGLGRRLLARVIDTVVVGAVVGAAAAPLALRARTHIDDKIEAARQSGRTVTVYLIDGTTGGYLAVVLAALLVVGVLYEALPTARWGRTLGKKVCGLTVLDMESFEPPGFGRALARWLLYGVLGAVAVGVLNVVWCLFDRPWRQCWHDKVAHTFVARRAG</sequence>
<evidence type="ECO:0000256" key="1">
    <source>
        <dbReference type="ARBA" id="ARBA00004651"/>
    </source>
</evidence>
<evidence type="ECO:0000259" key="8">
    <source>
        <dbReference type="Pfam" id="PF06271"/>
    </source>
</evidence>
<proteinExistence type="predicted"/>
<feature type="transmembrane region" description="Helical" evidence="7">
    <location>
        <begin position="158"/>
        <end position="179"/>
    </location>
</feature>
<evidence type="ECO:0000313" key="9">
    <source>
        <dbReference type="EMBL" id="MBP0462259.1"/>
    </source>
</evidence>
<evidence type="ECO:0000256" key="3">
    <source>
        <dbReference type="ARBA" id="ARBA00022692"/>
    </source>
</evidence>
<feature type="region of interest" description="Disordered" evidence="6">
    <location>
        <begin position="1"/>
        <end position="27"/>
    </location>
</feature>
<dbReference type="Pfam" id="PF06271">
    <property type="entry name" value="RDD"/>
    <property type="match status" value="1"/>
</dbReference>
<name>A0A940MJD1_9ACTN</name>
<protein>
    <submittedName>
        <fullName evidence="9">RDD family protein</fullName>
    </submittedName>
</protein>
<dbReference type="Proteomes" id="UP000670475">
    <property type="component" value="Unassembled WGS sequence"/>
</dbReference>
<evidence type="ECO:0000313" key="10">
    <source>
        <dbReference type="Proteomes" id="UP000670475"/>
    </source>
</evidence>
<keyword evidence="3 7" id="KW-0812">Transmembrane</keyword>
<keyword evidence="5 7" id="KW-0472">Membrane</keyword>
<dbReference type="InterPro" id="IPR010432">
    <property type="entry name" value="RDD"/>
</dbReference>
<feature type="non-terminal residue" evidence="9">
    <location>
        <position position="1"/>
    </location>
</feature>
<dbReference type="AlphaFoldDB" id="A0A940MJD1"/>
<feature type="transmembrane region" description="Helical" evidence="7">
    <location>
        <begin position="49"/>
        <end position="72"/>
    </location>
</feature>
<organism evidence="9 10">
    <name type="scientific">Streptomyces montanisoli</name>
    <dbReference type="NCBI Taxonomy" id="2798581"/>
    <lineage>
        <taxon>Bacteria</taxon>
        <taxon>Bacillati</taxon>
        <taxon>Actinomycetota</taxon>
        <taxon>Actinomycetes</taxon>
        <taxon>Kitasatosporales</taxon>
        <taxon>Streptomycetaceae</taxon>
        <taxon>Streptomyces</taxon>
    </lineage>
</organism>
<evidence type="ECO:0000256" key="2">
    <source>
        <dbReference type="ARBA" id="ARBA00022475"/>
    </source>
</evidence>
<gene>
    <name evidence="9" type="ORF">JFN87_33240</name>
</gene>
<keyword evidence="4 7" id="KW-1133">Transmembrane helix</keyword>
<feature type="transmembrane region" description="Helical" evidence="7">
    <location>
        <begin position="93"/>
        <end position="119"/>
    </location>
</feature>